<dbReference type="Proteomes" id="UP000232791">
    <property type="component" value="Segment"/>
</dbReference>
<evidence type="ECO:0000313" key="2">
    <source>
        <dbReference type="Proteomes" id="UP000232791"/>
    </source>
</evidence>
<sequence>MNSCSSGSITFFKIISNNTHYLDYVLGKLNVIMAKYDDNGVCSAICYDDAATTCSDNLFNDRVTMSQKHGIITFYSYDEYNLYVFKKAVEWINVCEGNVYKTCFNSLQ</sequence>
<organism evidence="1 2">
    <name type="scientific">Clostera anastomosis granulovirus B</name>
    <dbReference type="NCBI Taxonomy" id="1986290"/>
    <lineage>
        <taxon>Viruses</taxon>
        <taxon>Viruses incertae sedis</taxon>
        <taxon>Naldaviricetes</taxon>
        <taxon>Lefavirales</taxon>
        <taxon>Baculoviridae</taxon>
        <taxon>Betabaculovirus</taxon>
        <taxon>Betabaculovirus alterclanastomosis</taxon>
    </lineage>
</organism>
<accession>A0A0K0WS56</accession>
<proteinExistence type="predicted"/>
<dbReference type="EMBL" id="KR091910">
    <property type="protein sequence ID" value="AKS25371.1"/>
    <property type="molecule type" value="Genomic_DNA"/>
</dbReference>
<keyword evidence="2" id="KW-1185">Reference proteome</keyword>
<protein>
    <submittedName>
        <fullName evidence="1">Clas28</fullName>
    </submittedName>
</protein>
<name>A0A0K0WS56_9BBAC</name>
<evidence type="ECO:0000313" key="1">
    <source>
        <dbReference type="EMBL" id="AKS25371.1"/>
    </source>
</evidence>
<dbReference type="OrthoDB" id="28829at10239"/>
<gene>
    <name evidence="1" type="ORF">clas28</name>
</gene>
<reference evidence="1 2" key="1">
    <citation type="journal article" date="2015" name="PLoS ONE">
        <title>The Complete Genome of a New Betabaculovirus from Clostera anastomosis.</title>
        <authorList>
            <person name="Yin F."/>
            <person name="Zhu Z."/>
            <person name="Liu X."/>
            <person name="Hou D."/>
            <person name="Wang J."/>
            <person name="Zhang L."/>
            <person name="Wang M."/>
            <person name="Kou Z."/>
            <person name="Wang H."/>
            <person name="Deng F."/>
            <person name="Hu Z."/>
        </authorList>
    </citation>
    <scope>NUCLEOTIDE SEQUENCE [LARGE SCALE GENOMIC DNA]</scope>
    <source>
        <strain evidence="1 2">ClasGV-B</strain>
    </source>
</reference>